<keyword evidence="3" id="KW-1185">Reference proteome</keyword>
<evidence type="ECO:0000313" key="2">
    <source>
        <dbReference type="EMBL" id="TPP61160.1"/>
    </source>
</evidence>
<comment type="caution">
    <text evidence="2">The sequence shown here is derived from an EMBL/GenBank/DDBJ whole genome shotgun (WGS) entry which is preliminary data.</text>
</comment>
<protein>
    <submittedName>
        <fullName evidence="2">Uncharacterized protein</fullName>
    </submittedName>
</protein>
<gene>
    <name evidence="2" type="ORF">FGIG_12375</name>
</gene>
<name>A0A504YTT2_FASGI</name>
<dbReference type="EMBL" id="SUNJ01008538">
    <property type="protein sequence ID" value="TPP61160.1"/>
    <property type="molecule type" value="Genomic_DNA"/>
</dbReference>
<organism evidence="2 3">
    <name type="scientific">Fasciola gigantica</name>
    <name type="common">Giant liver fluke</name>
    <dbReference type="NCBI Taxonomy" id="46835"/>
    <lineage>
        <taxon>Eukaryota</taxon>
        <taxon>Metazoa</taxon>
        <taxon>Spiralia</taxon>
        <taxon>Lophotrochozoa</taxon>
        <taxon>Platyhelminthes</taxon>
        <taxon>Trematoda</taxon>
        <taxon>Digenea</taxon>
        <taxon>Plagiorchiida</taxon>
        <taxon>Echinostomata</taxon>
        <taxon>Echinostomatoidea</taxon>
        <taxon>Fasciolidae</taxon>
        <taxon>Fasciola</taxon>
    </lineage>
</organism>
<sequence>MWASEFNKSTVLGQSASAEDKQVLKTLESSTRFLNGQFEVPLPWKNGCLSLPNNQSMVRKSLQEIQSPIGRVFQCGRMPANVLGVWVKLPPGRKRSFSRVVPPILAPKPEERPTSTHSSSNETSAVPIQDVPQPRVRLIALPFSQKLTSQLLATKPIKTELR</sequence>
<accession>A0A504YTT2</accession>
<feature type="region of interest" description="Disordered" evidence="1">
    <location>
        <begin position="103"/>
        <end position="129"/>
    </location>
</feature>
<proteinExistence type="predicted"/>
<dbReference type="Proteomes" id="UP000316759">
    <property type="component" value="Unassembled WGS sequence"/>
</dbReference>
<dbReference type="AlphaFoldDB" id="A0A504YTT2"/>
<evidence type="ECO:0000256" key="1">
    <source>
        <dbReference type="SAM" id="MobiDB-lite"/>
    </source>
</evidence>
<evidence type="ECO:0000313" key="3">
    <source>
        <dbReference type="Proteomes" id="UP000316759"/>
    </source>
</evidence>
<reference evidence="2 3" key="1">
    <citation type="submission" date="2019-04" db="EMBL/GenBank/DDBJ databases">
        <title>Annotation for the trematode Fasciola gigantica.</title>
        <authorList>
            <person name="Choi Y.-J."/>
        </authorList>
    </citation>
    <scope>NUCLEOTIDE SEQUENCE [LARGE SCALE GENOMIC DNA]</scope>
    <source>
        <strain evidence="2">Uganda_cow_1</strain>
    </source>
</reference>
<feature type="compositionally biased region" description="Polar residues" evidence="1">
    <location>
        <begin position="115"/>
        <end position="126"/>
    </location>
</feature>